<proteinExistence type="predicted"/>
<evidence type="ECO:0000313" key="4">
    <source>
        <dbReference type="RefSeq" id="XP_026192933.1"/>
    </source>
</evidence>
<feature type="repeat" description="HEAT" evidence="1">
    <location>
        <begin position="304"/>
        <end position="343"/>
    </location>
</feature>
<accession>A0A6P6RYH6</accession>
<dbReference type="SUPFAM" id="SSF48371">
    <property type="entry name" value="ARM repeat"/>
    <property type="match status" value="1"/>
</dbReference>
<dbReference type="PROSITE" id="PS50077">
    <property type="entry name" value="HEAT_REPEAT"/>
    <property type="match status" value="2"/>
</dbReference>
<protein>
    <submittedName>
        <fullName evidence="4">Uncharacterized protein LOC34623709</fullName>
    </submittedName>
</protein>
<feature type="transmembrane region" description="Helical" evidence="2">
    <location>
        <begin position="617"/>
        <end position="643"/>
    </location>
</feature>
<dbReference type="InterPro" id="IPR011989">
    <property type="entry name" value="ARM-like"/>
</dbReference>
<keyword evidence="3" id="KW-1185">Reference proteome</keyword>
<keyword evidence="2" id="KW-1133">Transmembrane helix</keyword>
<organism evidence="3 4">
    <name type="scientific">Cyclospora cayetanensis</name>
    <dbReference type="NCBI Taxonomy" id="88456"/>
    <lineage>
        <taxon>Eukaryota</taxon>
        <taxon>Sar</taxon>
        <taxon>Alveolata</taxon>
        <taxon>Apicomplexa</taxon>
        <taxon>Conoidasida</taxon>
        <taxon>Coccidia</taxon>
        <taxon>Eucoccidiorida</taxon>
        <taxon>Eimeriorina</taxon>
        <taxon>Eimeriidae</taxon>
        <taxon>Cyclospora</taxon>
    </lineage>
</organism>
<dbReference type="OrthoDB" id="348533at2759"/>
<reference evidence="4" key="1">
    <citation type="submission" date="2025-08" db="UniProtKB">
        <authorList>
            <consortium name="RefSeq"/>
        </authorList>
    </citation>
    <scope>IDENTIFICATION</scope>
</reference>
<sequence>MHKRHPAALHADGQVDLLQGGAVSCEGRWQAALLPPRDGGNTCLAAVPLAWTLQCCTLERFNGKVEDETSLERLQRFAGSKLASQRVLAADLLVEVLSEGAAAAERLDVLQLLQQIARLGPQQQQQQQRQQQQQHCHAQQDGKCSAAASTKKSFSFVPYALGKSIARMVLGGGPQEGRLQGGPPGGFLDDRAAREALCARGGDIAACVIQANPDRGYTQVCEELLPFFEGLLHAAEDSQTRKAAADAVLLIGTHMRPSERLTFLLPVGIRLCQCMESSRLRCLSCPFLHLLSELFSCELRPHLLLPQLLFLAHEDADAEVRALAIRHLAAMSPGLEVEAVEHRVLPVVLNAKVEASELGERIAATACIFDLAREEKKEKKRANASAARANLRTLSLLVQTDDYAMGKGLCASAQSLPGGICLMTLLPALRSSLEDNHPCVRLAAKQQLCFFLTAVAQFLDPSAALVAIRQQQQQQGRQHKGCHYHHFEAKAIQRPRTDNNSDSTITRRTEWRRQAADGGLPPCDIGLALVAAPCKDDCIFLKMPRTLQFRQEVCGEAVSSMSEADMRVDCCCCACCLAMQRLVSSHALLEAFPSRWSTGAASTAAAAASSLEAGKSMLLPISAAACCAFTFAAAATAAGGALWPFLRGCMHKLVTHPCMLVGPFTHAAG</sequence>
<dbReference type="InterPro" id="IPR021133">
    <property type="entry name" value="HEAT_type_2"/>
</dbReference>
<gene>
    <name evidence="4" type="primary">LOC34623709</name>
</gene>
<evidence type="ECO:0000256" key="1">
    <source>
        <dbReference type="PROSITE-ProRule" id="PRU00103"/>
    </source>
</evidence>
<evidence type="ECO:0000256" key="2">
    <source>
        <dbReference type="SAM" id="Phobius"/>
    </source>
</evidence>
<dbReference type="InterPro" id="IPR016024">
    <property type="entry name" value="ARM-type_fold"/>
</dbReference>
<dbReference type="Gene3D" id="1.25.10.10">
    <property type="entry name" value="Leucine-rich Repeat Variant"/>
    <property type="match status" value="1"/>
</dbReference>
<dbReference type="Proteomes" id="UP000515125">
    <property type="component" value="Unplaced"/>
</dbReference>
<keyword evidence="2" id="KW-0812">Transmembrane</keyword>
<keyword evidence="2" id="KW-0472">Membrane</keyword>
<evidence type="ECO:0000313" key="3">
    <source>
        <dbReference type="Proteomes" id="UP000515125"/>
    </source>
</evidence>
<feature type="repeat" description="HEAT" evidence="1">
    <location>
        <begin position="425"/>
        <end position="457"/>
    </location>
</feature>
<dbReference type="RefSeq" id="XP_026192933.1">
    <property type="nucleotide sequence ID" value="XM_026337148.1"/>
</dbReference>
<dbReference type="AlphaFoldDB" id="A0A6P6RYH6"/>
<dbReference type="GeneID" id="34623709"/>
<name>A0A6P6RYH6_9EIME</name>